<sequence>MAELDLSLSDALTDSAPQQGPESLVERDFVAQLEAETFDDQVGETVGKTDYIPLLDNDDTRADSGTALENGEQEAHGVQKPGCKLTTGGQTSAPRPEPQGEVWPRSLDQQQALATDFLSASMASYSDPLGSQTSPAPMMDTGRMGAFSGFSQPAGMGLNIEVGAAPLSADRVLSKAEPQHPMPIIGSEAPKEHSPMLPEPQAPRSPLDLSGGALGDCWQDQAGCLPTDLPFTPSVSTVISRHAGHLAASPDDPPDSWPTRESTAYAGGDEREGEGSDRKQKKKKKRRQKDEGSYEHLESKGPPEVQAAGENTEEFYNRIGPRRDKGEGGWEEQLGKSGGRGKKGKSRKKIPQEWGMAEPFVPASAATSQITEQDMMDLGSSAHASFTDMDTSPGAWKTEDFQEEGLVPSPLSQDLFSSTAATVNPLVLNSELKATAAPFTMPSTTPDSGKLGSFPMAPHPDDPFDLLMDTENASLGNSSQAVLPTFSQENEAMVGDMVDSGLDNTSYLQETSVQGLPGVDTSAFSPASQLSSGISPKGEVLASAPPLSPSDASWLQNNSNISRDSDLFDFSDINTSAHPVTLGLSFDTPSPAPLRSPKTTAQEFQPKDQKDAKSAQKQSKKSRSSSSSSSLKSPTSPGAKKFSPQASPVISPSSPPATSPLEVPASGLNPAAKPFFPSFADSMEEPAVVLPVAPIVEVKSGMMEKGEQQEDNAKKTERFEPMEKADQKGVKVDFVDSETPDKMEKETDVEKQNDMQKEKEKEKEAEKLKEKEKEAEKLREKEEAEKLKEKEKEAEKEAERLKEKEREAEKLKEKEKQAEKEEKTNKAEEIADKLDKKVEQVKVTENKVEKTENVEKQEKNEKSKVEEKTEISKVEKTEVKDIKDQHVDKVEKTPEQQPTPAKLDTGFDKVEKKADTEVKTTAEVKDAKKDEEATDETKKVEKEGKPEKSVEEQKKDKEKKPADKKMVEKKDKTAKADAGEKAKKAKPAANGSSTTPSKDLASADKKTKPAAGVTKPSAAAKTRPTSTAAAGSATGPTKRPTPSSTSTTTLDKKTTTTRPLSTAAAKRPSTTTSASSTSRPASSTTSTARDVKPKTTAEKRPLVPKASTATTSSAATKNGTATTAASKAATSVRTTAATRTTTATTAARKPLVSKTDSKPGEEKKPSTLRTSTADSTKPKTTTTARSSTLATAASRTRTTAAKPATPSSTASPAEKKPAVPRATRTAPSATTTTTSTARTTARPGTAPAPDIRNVRSKIGSTDNMKYQPGGGKMSSASQSRGLASKETSQGKVQIVSKKVDFSHVTSRLGSKDNMKHVPGGGKVQILNKKVDLSKVTSKCGSKDNIKHKPGGGDVKIESHKMNFREKAHPKVGSLDNVSHSPGGGNIKAEGAQETAEGNETPLGGTAAQAPGSEPGQAGDTAAHENGLKEGAPCDGEGLREPQALESGIPETN</sequence>
<proteinExistence type="predicted"/>
<gene>
    <name evidence="9" type="ORF">XNOV1_A003702</name>
</gene>
<evidence type="ECO:0000256" key="3">
    <source>
        <dbReference type="ARBA" id="ARBA00022553"/>
    </source>
</evidence>
<feature type="compositionally biased region" description="Low complexity" evidence="8">
    <location>
        <begin position="1219"/>
        <end position="1249"/>
    </location>
</feature>
<protein>
    <recommendedName>
        <fullName evidence="7">Microtubule-associated protein</fullName>
    </recommendedName>
</protein>
<dbReference type="GO" id="GO:0043005">
    <property type="term" value="C:neuron projection"/>
    <property type="evidence" value="ECO:0007669"/>
    <property type="project" value="TreeGrafter"/>
</dbReference>
<evidence type="ECO:0000256" key="1">
    <source>
        <dbReference type="ARBA" id="ARBA00004245"/>
    </source>
</evidence>
<feature type="compositionally biased region" description="Basic and acidic residues" evidence="8">
    <location>
        <begin position="288"/>
        <end position="301"/>
    </location>
</feature>
<evidence type="ECO:0000313" key="9">
    <source>
        <dbReference type="EMBL" id="CAJ1081945.1"/>
    </source>
</evidence>
<feature type="compositionally biased region" description="Basic and acidic residues" evidence="8">
    <location>
        <begin position="605"/>
        <end position="614"/>
    </location>
</feature>
<keyword evidence="2 7" id="KW-0963">Cytoplasm</keyword>
<feature type="region of interest" description="Disordered" evidence="8">
    <location>
        <begin position="1"/>
        <end position="24"/>
    </location>
</feature>
<feature type="compositionally biased region" description="Low complexity" evidence="8">
    <location>
        <begin position="1"/>
        <end position="16"/>
    </location>
</feature>
<feature type="compositionally biased region" description="Low complexity" evidence="8">
    <location>
        <begin position="1061"/>
        <end position="1088"/>
    </location>
</feature>
<dbReference type="PANTHER" id="PTHR11501">
    <property type="entry name" value="MICROTUBULE-ASSOCIATED PROTEIN"/>
    <property type="match status" value="1"/>
</dbReference>
<feature type="compositionally biased region" description="Low complexity" evidence="8">
    <location>
        <begin position="1024"/>
        <end position="1049"/>
    </location>
</feature>
<feature type="compositionally biased region" description="Low complexity" evidence="8">
    <location>
        <begin position="1105"/>
        <end position="1148"/>
    </location>
</feature>
<evidence type="ECO:0000256" key="2">
    <source>
        <dbReference type="ARBA" id="ARBA00022490"/>
    </source>
</evidence>
<evidence type="ECO:0000313" key="10">
    <source>
        <dbReference type="Proteomes" id="UP001178508"/>
    </source>
</evidence>
<feature type="region of interest" description="Disordered" evidence="8">
    <location>
        <begin position="51"/>
        <end position="102"/>
    </location>
</feature>
<dbReference type="PROSITE" id="PS00229">
    <property type="entry name" value="TAU_MAP_1"/>
    <property type="match status" value="1"/>
</dbReference>
<feature type="compositionally biased region" description="Basic and acidic residues" evidence="8">
    <location>
        <begin position="702"/>
        <end position="894"/>
    </location>
</feature>
<feature type="compositionally biased region" description="Basic and acidic residues" evidence="8">
    <location>
        <begin position="905"/>
        <end position="982"/>
    </location>
</feature>
<organism evidence="9 10">
    <name type="scientific">Xyrichtys novacula</name>
    <name type="common">Pearly razorfish</name>
    <name type="synonym">Hemipteronotus novacula</name>
    <dbReference type="NCBI Taxonomy" id="13765"/>
    <lineage>
        <taxon>Eukaryota</taxon>
        <taxon>Metazoa</taxon>
        <taxon>Chordata</taxon>
        <taxon>Craniata</taxon>
        <taxon>Vertebrata</taxon>
        <taxon>Euteleostomi</taxon>
        <taxon>Actinopterygii</taxon>
        <taxon>Neopterygii</taxon>
        <taxon>Teleostei</taxon>
        <taxon>Neoteleostei</taxon>
        <taxon>Acanthomorphata</taxon>
        <taxon>Eupercaria</taxon>
        <taxon>Labriformes</taxon>
        <taxon>Labridae</taxon>
        <taxon>Xyrichtys</taxon>
    </lineage>
</organism>
<feature type="region of interest" description="Disordered" evidence="8">
    <location>
        <begin position="518"/>
        <end position="552"/>
    </location>
</feature>
<dbReference type="InterPro" id="IPR027324">
    <property type="entry name" value="MAP2/MAP4/Tau"/>
</dbReference>
<dbReference type="GO" id="GO:0000226">
    <property type="term" value="P:microtubule cytoskeleton organization"/>
    <property type="evidence" value="ECO:0007669"/>
    <property type="project" value="TreeGrafter"/>
</dbReference>
<evidence type="ECO:0000256" key="8">
    <source>
        <dbReference type="SAM" id="MobiDB-lite"/>
    </source>
</evidence>
<feature type="region of interest" description="Disordered" evidence="8">
    <location>
        <begin position="1366"/>
        <end position="1452"/>
    </location>
</feature>
<dbReference type="Pfam" id="PF00418">
    <property type="entry name" value="Tubulin-binding"/>
    <property type="match status" value="4"/>
</dbReference>
<feature type="compositionally biased region" description="Low complexity" evidence="8">
    <location>
        <begin position="624"/>
        <end position="633"/>
    </location>
</feature>
<feature type="compositionally biased region" description="Low complexity" evidence="8">
    <location>
        <begin position="643"/>
        <end position="652"/>
    </location>
</feature>
<feature type="region of interest" description="Disordered" evidence="8">
    <location>
        <begin position="582"/>
        <end position="678"/>
    </location>
</feature>
<comment type="subcellular location">
    <subcellularLocation>
        <location evidence="1 7">Cytoplasm</location>
        <location evidence="1 7">Cytoskeleton</location>
    </subcellularLocation>
</comment>
<evidence type="ECO:0000256" key="7">
    <source>
        <dbReference type="RuleBase" id="RU000686"/>
    </source>
</evidence>
<evidence type="ECO:0000256" key="5">
    <source>
        <dbReference type="ARBA" id="ARBA00022737"/>
    </source>
</evidence>
<name>A0AAV1H8B8_XYRNO</name>
<dbReference type="GO" id="GO:0008017">
    <property type="term" value="F:microtubule binding"/>
    <property type="evidence" value="ECO:0007669"/>
    <property type="project" value="InterPro"/>
</dbReference>
<dbReference type="PROSITE" id="PS51491">
    <property type="entry name" value="TAU_MAP_2"/>
    <property type="match status" value="4"/>
</dbReference>
<keyword evidence="6 7" id="KW-0206">Cytoskeleton</keyword>
<feature type="compositionally biased region" description="Polar residues" evidence="8">
    <location>
        <begin position="1274"/>
        <end position="1291"/>
    </location>
</feature>
<feature type="compositionally biased region" description="Basic residues" evidence="8">
    <location>
        <begin position="339"/>
        <end position="349"/>
    </location>
</feature>
<dbReference type="GO" id="GO:0005874">
    <property type="term" value="C:microtubule"/>
    <property type="evidence" value="ECO:0007669"/>
    <property type="project" value="UniProtKB-KW"/>
</dbReference>
<feature type="compositionally biased region" description="Low complexity" evidence="8">
    <location>
        <begin position="541"/>
        <end position="552"/>
    </location>
</feature>
<dbReference type="GO" id="GO:0031175">
    <property type="term" value="P:neuron projection development"/>
    <property type="evidence" value="ECO:0007669"/>
    <property type="project" value="TreeGrafter"/>
</dbReference>
<feature type="region of interest" description="Disordered" evidence="8">
    <location>
        <begin position="701"/>
        <end position="1294"/>
    </location>
</feature>
<feature type="compositionally biased region" description="Basic and acidic residues" evidence="8">
    <location>
        <begin position="1089"/>
        <end position="1101"/>
    </location>
</feature>
<feature type="compositionally biased region" description="Basic and acidic residues" evidence="8">
    <location>
        <begin position="268"/>
        <end position="278"/>
    </location>
</feature>
<feature type="region of interest" description="Disordered" evidence="8">
    <location>
        <begin position="180"/>
        <end position="361"/>
    </location>
</feature>
<evidence type="ECO:0000256" key="4">
    <source>
        <dbReference type="ARBA" id="ARBA00022701"/>
    </source>
</evidence>
<dbReference type="InterPro" id="IPR001084">
    <property type="entry name" value="MAP_tubulin-bd_rpt"/>
</dbReference>
<keyword evidence="3" id="KW-0597">Phosphoprotein</keyword>
<keyword evidence="4 7" id="KW-0493">Microtubule</keyword>
<feature type="compositionally biased region" description="Basic and acidic residues" evidence="8">
    <location>
        <begin position="1155"/>
        <end position="1165"/>
    </location>
</feature>
<feature type="compositionally biased region" description="Polar residues" evidence="8">
    <location>
        <begin position="522"/>
        <end position="534"/>
    </location>
</feature>
<dbReference type="Proteomes" id="UP001178508">
    <property type="component" value="Chromosome 20"/>
</dbReference>
<dbReference type="EMBL" id="OY660883">
    <property type="protein sequence ID" value="CAJ1081945.1"/>
    <property type="molecule type" value="Genomic_DNA"/>
</dbReference>
<accession>A0AAV1H8B8</accession>
<keyword evidence="10" id="KW-1185">Reference proteome</keyword>
<evidence type="ECO:0000256" key="6">
    <source>
        <dbReference type="ARBA" id="ARBA00023212"/>
    </source>
</evidence>
<reference evidence="9" key="1">
    <citation type="submission" date="2023-08" db="EMBL/GenBank/DDBJ databases">
        <authorList>
            <person name="Alioto T."/>
            <person name="Alioto T."/>
            <person name="Gomez Garrido J."/>
        </authorList>
    </citation>
    <scope>NUCLEOTIDE SEQUENCE</scope>
</reference>
<feature type="compositionally biased region" description="Low complexity" evidence="8">
    <location>
        <begin position="1170"/>
        <end position="1212"/>
    </location>
</feature>
<keyword evidence="5" id="KW-0677">Repeat</keyword>
<dbReference type="PANTHER" id="PTHR11501:SF16">
    <property type="entry name" value="MICROTUBULE-ASSOCIATED PROTEIN 4"/>
    <property type="match status" value="1"/>
</dbReference>